<evidence type="ECO:0000256" key="2">
    <source>
        <dbReference type="ARBA" id="ARBA00001933"/>
    </source>
</evidence>
<dbReference type="Proteomes" id="UP000000496">
    <property type="component" value="Chromosome gsn.131"/>
</dbReference>
<dbReference type="CDD" id="cd04300">
    <property type="entry name" value="GT35_Glycogen_Phosphorylase"/>
    <property type="match status" value="1"/>
</dbReference>
<dbReference type="HOGENOM" id="CLU_010198_1_1_0"/>
<organism evidence="12 13">
    <name type="scientific">Simkania negevensis (strain ATCC VR-1471 / DSM 27360 / Z)</name>
    <dbReference type="NCBI Taxonomy" id="331113"/>
    <lineage>
        <taxon>Bacteria</taxon>
        <taxon>Pseudomonadati</taxon>
        <taxon>Chlamydiota</taxon>
        <taxon>Chlamydiia</taxon>
        <taxon>Parachlamydiales</taxon>
        <taxon>Simkaniaceae</taxon>
        <taxon>Simkania</taxon>
    </lineage>
</organism>
<dbReference type="PANTHER" id="PTHR11468:SF3">
    <property type="entry name" value="GLYCOGEN PHOSPHORYLASE, LIVER FORM"/>
    <property type="match status" value="1"/>
</dbReference>
<dbReference type="Pfam" id="PF00343">
    <property type="entry name" value="Phosphorylase"/>
    <property type="match status" value="1"/>
</dbReference>
<dbReference type="GO" id="GO:0030170">
    <property type="term" value="F:pyridoxal phosphate binding"/>
    <property type="evidence" value="ECO:0007669"/>
    <property type="project" value="InterPro"/>
</dbReference>
<dbReference type="KEGG" id="sng:SNE_A03020"/>
<dbReference type="EC" id="2.4.1.1" evidence="11"/>
<keyword evidence="6 11" id="KW-0808">Transferase</keyword>
<dbReference type="STRING" id="331113.SNE_A03020"/>
<feature type="modified residue" description="N6-(pyridoxal phosphate)lysine" evidence="10">
    <location>
        <position position="667"/>
    </location>
</feature>
<evidence type="ECO:0000256" key="10">
    <source>
        <dbReference type="PIRSR" id="PIRSR000460-1"/>
    </source>
</evidence>
<keyword evidence="13" id="KW-1185">Reference proteome</keyword>
<proteinExistence type="inferred from homology"/>
<dbReference type="InterPro" id="IPR000811">
    <property type="entry name" value="Glyco_trans_35"/>
</dbReference>
<dbReference type="Gene3D" id="3.40.50.2000">
    <property type="entry name" value="Glycogen Phosphorylase B"/>
    <property type="match status" value="2"/>
</dbReference>
<evidence type="ECO:0000256" key="6">
    <source>
        <dbReference type="ARBA" id="ARBA00022679"/>
    </source>
</evidence>
<protein>
    <recommendedName>
        <fullName evidence="11">Alpha-1,4 glucan phosphorylase</fullName>
        <ecNumber evidence="11">2.4.1.1</ecNumber>
    </recommendedName>
</protein>
<dbReference type="InterPro" id="IPR011833">
    <property type="entry name" value="Glycg_phsphrylas"/>
</dbReference>
<evidence type="ECO:0000256" key="7">
    <source>
        <dbReference type="ARBA" id="ARBA00022898"/>
    </source>
</evidence>
<evidence type="ECO:0000256" key="9">
    <source>
        <dbReference type="ARBA" id="ARBA00025174"/>
    </source>
</evidence>
<evidence type="ECO:0000256" key="3">
    <source>
        <dbReference type="ARBA" id="ARBA00006047"/>
    </source>
</evidence>
<evidence type="ECO:0000256" key="8">
    <source>
        <dbReference type="ARBA" id="ARBA00023277"/>
    </source>
</evidence>
<dbReference type="FunFam" id="3.40.50.2000:FF:000003">
    <property type="entry name" value="Alpha-1,4 glucan phosphorylase"/>
    <property type="match status" value="1"/>
</dbReference>
<reference key="1">
    <citation type="journal article" date="2011" name="Mol. Biol. Evol.">
        <title>Unity in variety -- the pan-genome of the Chlamydiae.</title>
        <authorList>
            <person name="Collingro A."/>
            <person name="Tischler P."/>
            <person name="Weinmaier T."/>
            <person name="Penz T."/>
            <person name="Heinz E."/>
            <person name="Brunham R.C."/>
            <person name="Read T.D."/>
            <person name="Bavoil P.M."/>
            <person name="Sachse K."/>
            <person name="Kahane S."/>
            <person name="Friedman M.G."/>
            <person name="Rattei T."/>
            <person name="Myers G.S.A."/>
            <person name="Horn M."/>
        </authorList>
    </citation>
    <scope>NUCLEOTIDE SEQUENCE</scope>
    <source>
        <strain>Z</strain>
    </source>
</reference>
<comment type="function">
    <text evidence="11">Allosteric enzyme that catalyzes the rate-limiting step in glycogen catabolism, the phosphorolytic cleavage of glycogen to produce glucose-1-phosphate, and plays a central role in maintaining cellular and organismal glucose homeostasis.</text>
</comment>
<accession>F8L4N1</accession>
<comment type="catalytic activity">
    <reaction evidence="1 11">
        <text>[(1-&gt;4)-alpha-D-glucosyl](n) + phosphate = [(1-&gt;4)-alpha-D-glucosyl](n-1) + alpha-D-glucose 1-phosphate</text>
        <dbReference type="Rhea" id="RHEA:41732"/>
        <dbReference type="Rhea" id="RHEA-COMP:9584"/>
        <dbReference type="Rhea" id="RHEA-COMP:9586"/>
        <dbReference type="ChEBI" id="CHEBI:15444"/>
        <dbReference type="ChEBI" id="CHEBI:43474"/>
        <dbReference type="ChEBI" id="CHEBI:58601"/>
        <dbReference type="EC" id="2.4.1.1"/>
    </reaction>
</comment>
<evidence type="ECO:0000313" key="13">
    <source>
        <dbReference type="Proteomes" id="UP000000496"/>
    </source>
</evidence>
<dbReference type="NCBIfam" id="TIGR02093">
    <property type="entry name" value="P_ylase"/>
    <property type="match status" value="1"/>
</dbReference>
<comment type="similarity">
    <text evidence="3 11">Belongs to the glycogen phosphorylase family.</text>
</comment>
<reference evidence="12 13" key="2">
    <citation type="journal article" date="2011" name="Mol. Biol. Evol.">
        <title>Unity in variety--the pan-genome of the Chlamydiae.</title>
        <authorList>
            <person name="Collingro A."/>
            <person name="Tischler P."/>
            <person name="Weinmaier T."/>
            <person name="Penz T."/>
            <person name="Heinz E."/>
            <person name="Brunham R.C."/>
            <person name="Read T.D."/>
            <person name="Bavoil P.M."/>
            <person name="Sachse K."/>
            <person name="Kahane S."/>
            <person name="Friedman M.G."/>
            <person name="Rattei T."/>
            <person name="Myers G.S."/>
            <person name="Horn M."/>
        </authorList>
    </citation>
    <scope>NUCLEOTIDE SEQUENCE [LARGE SCALE GENOMIC DNA]</scope>
    <source>
        <strain evidence="13">ATCC VR-1471 / Z</strain>
    </source>
</reference>
<keyword evidence="7 10" id="KW-0663">Pyridoxal phosphate</keyword>
<dbReference type="eggNOG" id="COG0058">
    <property type="taxonomic scope" value="Bacteria"/>
</dbReference>
<dbReference type="GO" id="GO:0005737">
    <property type="term" value="C:cytoplasm"/>
    <property type="evidence" value="ECO:0007669"/>
    <property type="project" value="TreeGrafter"/>
</dbReference>
<sequence>MEFQAQTFAQKVRHYLITTMGRTADEANLEEFYRAFCTSLREEIMINWTATMHTFIKQKSRMLYYLSMEYMPGRLFGNNITNVSAVDLIKRVLQILGRDFSTLISMEPDIGIGNGGLGRLASCFMDSLATLQYPAFGYGMRYHYGIFEQELMCGVQVERPDCWLLNQNPWEFRRDTHAVNVRFGGNPIERKNSHNETVYDLLDYDEVRALPYDLPIIGYSHDPNFSVLTLRLWSTKESPRNFQLQRYNAGEIGQASENTSLTDVLYPNDNHEAGKRIRLKQEFLLVSASLQDIIRHYREKHDTFNEFPDKVRIQINDTHPALVIPELMRILTQENDLSFMQAWNITRTCCGYTNHTVLKEALEEWNAARMSELLPRQFRLIEHLNGQFCSEIRTKFPGDEARVRQMSIIEGGQVRMANLAIYGSHKVNGVARLHTEILKSSLFKNFYELDTDKFVNVTNGVTQRRWLLYCNPKLAHFVEKRIGNGWITDFSQFRKIGDFAADPESQQEFLCIKKENKLRFLDMIRKDMQERHGTTEEFMQHHILGAEAIYDVQIKRIHEYKRQLMKALHLLMLYHEVKDNPQTHRVKRFAIFGGKAAPGYKVAKNIIRLIYCLARKINHDPATAHQMKVFYVENYNVSKAEVIIPAADLSEQISTAGMEASGTGNMKFSINGALTICTDDGANVEMRESVTDEWWPFLFGASADENIEMKKKHNYNPLDIYASKKPIKRAIDALIDGSLTENDAEVEALSNVHQSLLEGPPGIIADRFFVLNDLMSYYETQKRVEELYTNPSKWAEYAIHNMAGMAPFSADVSIDNYAKKIWGLEHCPPDLDELHRVREEYSKHDRCRVIPNDQ</sequence>
<dbReference type="PIRSF" id="PIRSF000460">
    <property type="entry name" value="Pprylas_GlgP"/>
    <property type="match status" value="1"/>
</dbReference>
<dbReference type="GO" id="GO:0005980">
    <property type="term" value="P:glycogen catabolic process"/>
    <property type="evidence" value="ECO:0007669"/>
    <property type="project" value="UniProtKB-ARBA"/>
</dbReference>
<evidence type="ECO:0000256" key="11">
    <source>
        <dbReference type="RuleBase" id="RU000587"/>
    </source>
</evidence>
<comment type="function">
    <text evidence="9">Phosphorylase is an important allosteric enzyme in carbohydrate metabolism. Enzymes from different sources differ in their regulatory mechanisms and in their natural substrates. However, all known phosphorylases share catalytic and structural properties.</text>
</comment>
<evidence type="ECO:0000256" key="1">
    <source>
        <dbReference type="ARBA" id="ARBA00001275"/>
    </source>
</evidence>
<dbReference type="FunFam" id="3.40.50.2000:FF:000807">
    <property type="entry name" value="Alpha-glucan phosphorylase 2, cytosolic"/>
    <property type="match status" value="1"/>
</dbReference>
<keyword evidence="8 11" id="KW-0119">Carbohydrate metabolism</keyword>
<dbReference type="SUPFAM" id="SSF53756">
    <property type="entry name" value="UDP-Glycosyltransferase/glycogen phosphorylase"/>
    <property type="match status" value="1"/>
</dbReference>
<evidence type="ECO:0000256" key="5">
    <source>
        <dbReference type="ARBA" id="ARBA00022676"/>
    </source>
</evidence>
<evidence type="ECO:0000313" key="12">
    <source>
        <dbReference type="EMBL" id="CCB88179.1"/>
    </source>
</evidence>
<keyword evidence="5 11" id="KW-0328">Glycosyltransferase</keyword>
<gene>
    <name evidence="12" type="primary">glyP</name>
    <name evidence="12" type="ordered locus">SNE_A03020</name>
</gene>
<name>F8L4N1_SIMNZ</name>
<dbReference type="AlphaFoldDB" id="F8L4N1"/>
<dbReference type="EMBL" id="FR872582">
    <property type="protein sequence ID" value="CCB88179.1"/>
    <property type="molecule type" value="Genomic_DNA"/>
</dbReference>
<dbReference type="GO" id="GO:0008184">
    <property type="term" value="F:glycogen phosphorylase activity"/>
    <property type="evidence" value="ECO:0007669"/>
    <property type="project" value="InterPro"/>
</dbReference>
<comment type="cofactor">
    <cofactor evidence="2 11">
        <name>pyridoxal 5'-phosphate</name>
        <dbReference type="ChEBI" id="CHEBI:597326"/>
    </cofactor>
</comment>
<keyword evidence="4" id="KW-0021">Allosteric enzyme</keyword>
<dbReference type="PANTHER" id="PTHR11468">
    <property type="entry name" value="GLYCOGEN PHOSPHORYLASE"/>
    <property type="match status" value="1"/>
</dbReference>
<evidence type="ECO:0000256" key="4">
    <source>
        <dbReference type="ARBA" id="ARBA00022533"/>
    </source>
</evidence>